<evidence type="ECO:0000256" key="1">
    <source>
        <dbReference type="ARBA" id="ARBA00008270"/>
    </source>
</evidence>
<reference evidence="4 5" key="1">
    <citation type="journal article" date="2015" name="Stand. Genomic Sci.">
        <title>Genomic Encyclopedia of Bacterial and Archaeal Type Strains, Phase III: the genomes of soil and plant-associated and newly described type strains.</title>
        <authorList>
            <person name="Whitman W.B."/>
            <person name="Woyke T."/>
            <person name="Klenk H.P."/>
            <person name="Zhou Y."/>
            <person name="Lilburn T.G."/>
            <person name="Beck B.J."/>
            <person name="De Vos P."/>
            <person name="Vandamme P."/>
            <person name="Eisen J.A."/>
            <person name="Garrity G."/>
            <person name="Hugenholtz P."/>
            <person name="Kyrpides N.C."/>
        </authorList>
    </citation>
    <scope>NUCLEOTIDE SEQUENCE [LARGE SCALE GENOMIC DNA]</scope>
    <source>
        <strain evidence="4 5">VKM Ac-2541</strain>
    </source>
</reference>
<comment type="caution">
    <text evidence="4">The sequence shown here is derived from an EMBL/GenBank/DDBJ whole genome shotgun (WGS) entry which is preliminary data.</text>
</comment>
<dbReference type="PANTHER" id="PTHR13774:SF17">
    <property type="entry name" value="PHENAZINE BIOSYNTHESIS-LIKE DOMAIN-CONTAINING PROTEIN"/>
    <property type="match status" value="1"/>
</dbReference>
<dbReference type="Gene3D" id="3.10.310.10">
    <property type="entry name" value="Diaminopimelate Epimerase, Chain A, domain 1"/>
    <property type="match status" value="2"/>
</dbReference>
<dbReference type="PANTHER" id="PTHR13774">
    <property type="entry name" value="PHENAZINE BIOSYNTHESIS PROTEIN"/>
    <property type="match status" value="1"/>
</dbReference>
<evidence type="ECO:0000256" key="2">
    <source>
        <dbReference type="ARBA" id="ARBA00023235"/>
    </source>
</evidence>
<dbReference type="PIRSF" id="PIRSF016184">
    <property type="entry name" value="PhzC_PhzF"/>
    <property type="match status" value="1"/>
</dbReference>
<dbReference type="GO" id="GO:0016853">
    <property type="term" value="F:isomerase activity"/>
    <property type="evidence" value="ECO:0007669"/>
    <property type="project" value="UniProtKB-KW"/>
</dbReference>
<comment type="similarity">
    <text evidence="1">Belongs to the PhzF family.</text>
</comment>
<name>A0A4R2IBP2_9ACTN</name>
<dbReference type="EMBL" id="SLWR01000015">
    <property type="protein sequence ID" value="TCO41647.1"/>
    <property type="molecule type" value="Genomic_DNA"/>
</dbReference>
<gene>
    <name evidence="4" type="ORF">EV646_115188</name>
</gene>
<dbReference type="NCBIfam" id="TIGR00654">
    <property type="entry name" value="PhzF_family"/>
    <property type="match status" value="1"/>
</dbReference>
<protein>
    <submittedName>
        <fullName evidence="4">PhzF family phenazine biosynthesis protein</fullName>
    </submittedName>
</protein>
<dbReference type="SUPFAM" id="SSF54506">
    <property type="entry name" value="Diaminopimelate epimerase-like"/>
    <property type="match status" value="1"/>
</dbReference>
<dbReference type="InterPro" id="IPR003719">
    <property type="entry name" value="Phenazine_PhzF-like"/>
</dbReference>
<evidence type="ECO:0000313" key="5">
    <source>
        <dbReference type="Proteomes" id="UP000295573"/>
    </source>
</evidence>
<keyword evidence="2" id="KW-0413">Isomerase</keyword>
<keyword evidence="5" id="KW-1185">Reference proteome</keyword>
<sequence length="285" mass="30371">MGKWLWIRAYGGSSVGRMRIRVVDAFADRPFGGNPAGVCLLEAGEWPDAAWMQAVAAEMKHSETAFAKPAPDGEADWDLRWFTPAKEVVLCGHATLATVHAMAADGLVTGKVSFATLSGVLIAEVDDGWITLDFPVNRPIAVAVPDGLSDALGVEPEAVYITGELRDLLVVLPDEQTVRDLEPNLEAVAAITRREGIRGLTVTAPSAEYDFISRFFAPGSGIPEDPVTGSAHTGLAPYWAERLGRDELVGYQASARGGVVRVTSAADRVYLKGQAVTVLDGELLV</sequence>
<organism evidence="4 5">
    <name type="scientific">Kribbella antiqua</name>
    <dbReference type="NCBI Taxonomy" id="2512217"/>
    <lineage>
        <taxon>Bacteria</taxon>
        <taxon>Bacillati</taxon>
        <taxon>Actinomycetota</taxon>
        <taxon>Actinomycetes</taxon>
        <taxon>Propionibacteriales</taxon>
        <taxon>Kribbellaceae</taxon>
        <taxon>Kribbella</taxon>
    </lineage>
</organism>
<proteinExistence type="inferred from homology"/>
<dbReference type="Pfam" id="PF02567">
    <property type="entry name" value="PhzC-PhzF"/>
    <property type="match status" value="1"/>
</dbReference>
<feature type="active site" evidence="3">
    <location>
        <position position="63"/>
    </location>
</feature>
<evidence type="ECO:0000313" key="4">
    <source>
        <dbReference type="EMBL" id="TCO41647.1"/>
    </source>
</evidence>
<dbReference type="AlphaFoldDB" id="A0A4R2IBP2"/>
<evidence type="ECO:0000256" key="3">
    <source>
        <dbReference type="PIRSR" id="PIRSR016184-1"/>
    </source>
</evidence>
<dbReference type="Proteomes" id="UP000295573">
    <property type="component" value="Unassembled WGS sequence"/>
</dbReference>
<accession>A0A4R2IBP2</accession>
<dbReference type="GO" id="GO:0005737">
    <property type="term" value="C:cytoplasm"/>
    <property type="evidence" value="ECO:0007669"/>
    <property type="project" value="TreeGrafter"/>
</dbReference>